<protein>
    <submittedName>
        <fullName evidence="5">Class I SAM-dependent methyltransferase</fullName>
    </submittedName>
</protein>
<dbReference type="Pfam" id="PF08241">
    <property type="entry name" value="Methyltransf_11"/>
    <property type="match status" value="1"/>
</dbReference>
<accession>A0A3N0GRA2</accession>
<evidence type="ECO:0000259" key="4">
    <source>
        <dbReference type="Pfam" id="PF08241"/>
    </source>
</evidence>
<dbReference type="InterPro" id="IPR013216">
    <property type="entry name" value="Methyltransf_11"/>
</dbReference>
<organism evidence="5 6">
    <name type="scientific">Nocardioides pocheonensis</name>
    <dbReference type="NCBI Taxonomy" id="661485"/>
    <lineage>
        <taxon>Bacteria</taxon>
        <taxon>Bacillati</taxon>
        <taxon>Actinomycetota</taxon>
        <taxon>Actinomycetes</taxon>
        <taxon>Propionibacteriales</taxon>
        <taxon>Nocardioidaceae</taxon>
        <taxon>Nocardioides</taxon>
    </lineage>
</organism>
<feature type="domain" description="Methyltransferase type 11" evidence="4">
    <location>
        <begin position="44"/>
        <end position="132"/>
    </location>
</feature>
<dbReference type="GO" id="GO:0008757">
    <property type="term" value="F:S-adenosylmethionine-dependent methyltransferase activity"/>
    <property type="evidence" value="ECO:0007669"/>
    <property type="project" value="InterPro"/>
</dbReference>
<dbReference type="Gene3D" id="3.40.50.150">
    <property type="entry name" value="Vaccinia Virus protein VP39"/>
    <property type="match status" value="1"/>
</dbReference>
<dbReference type="Proteomes" id="UP000279994">
    <property type="component" value="Unassembled WGS sequence"/>
</dbReference>
<evidence type="ECO:0000313" key="6">
    <source>
        <dbReference type="Proteomes" id="UP000279994"/>
    </source>
</evidence>
<dbReference type="GO" id="GO:0032259">
    <property type="term" value="P:methylation"/>
    <property type="evidence" value="ECO:0007669"/>
    <property type="project" value="UniProtKB-KW"/>
</dbReference>
<keyword evidence="2 5" id="KW-0489">Methyltransferase</keyword>
<comment type="caution">
    <text evidence="5">The sequence shown here is derived from an EMBL/GenBank/DDBJ whole genome shotgun (WGS) entry which is preliminary data.</text>
</comment>
<keyword evidence="3 5" id="KW-0808">Transferase</keyword>
<gene>
    <name evidence="5" type="ORF">EFL26_10460</name>
</gene>
<proteinExistence type="inferred from homology"/>
<dbReference type="InterPro" id="IPR051052">
    <property type="entry name" value="Diverse_substrate_MTase"/>
</dbReference>
<dbReference type="AlphaFoldDB" id="A0A3N0GRA2"/>
<dbReference type="PANTHER" id="PTHR44942">
    <property type="entry name" value="METHYLTRANSF_11 DOMAIN-CONTAINING PROTEIN"/>
    <property type="match status" value="1"/>
</dbReference>
<name>A0A3N0GRA2_9ACTN</name>
<dbReference type="OrthoDB" id="9797252at2"/>
<evidence type="ECO:0000256" key="2">
    <source>
        <dbReference type="ARBA" id="ARBA00022603"/>
    </source>
</evidence>
<dbReference type="EMBL" id="RJSF01000038">
    <property type="protein sequence ID" value="RNM14672.1"/>
    <property type="molecule type" value="Genomic_DNA"/>
</dbReference>
<dbReference type="RefSeq" id="WP_123222840.1">
    <property type="nucleotide sequence ID" value="NZ_RJSF01000038.1"/>
</dbReference>
<dbReference type="CDD" id="cd02440">
    <property type="entry name" value="AdoMet_MTases"/>
    <property type="match status" value="1"/>
</dbReference>
<evidence type="ECO:0000256" key="1">
    <source>
        <dbReference type="ARBA" id="ARBA00008361"/>
    </source>
</evidence>
<evidence type="ECO:0000256" key="3">
    <source>
        <dbReference type="ARBA" id="ARBA00022679"/>
    </source>
</evidence>
<comment type="similarity">
    <text evidence="1">Belongs to the methyltransferase superfamily.</text>
</comment>
<reference evidence="5 6" key="1">
    <citation type="submission" date="2018-11" db="EMBL/GenBank/DDBJ databases">
        <authorList>
            <person name="Li F."/>
        </authorList>
    </citation>
    <scope>NUCLEOTIDE SEQUENCE [LARGE SCALE GENOMIC DNA]</scope>
    <source>
        <strain evidence="5 6">Gsoil 818</strain>
    </source>
</reference>
<sequence>MSDEMREHALSFATVAEAYDRARPSYPPEAAEWLVGTSRSTVVELGAGTGKLTELLVAAGHDVIATDPLPQMLAHLRARVPRARAAVATAEHIPVASQSVDVVVCAQSFHWFDHATALPEIARVLRPGGVLALVWNARDEGIPWVRKLGAIIGSAENATDLSWPAAQSEHFGPVAHQEFRFWQSLRRPELFDLVRSRSYVALLEEQEREELLARVGALYDDYGRGPDGMQLPYLTRCYRAEVRHVVPPPPPSPGRVDWADLVDPDSTQPLVRVPHQAGPPEDSGTLLFDFR</sequence>
<keyword evidence="6" id="KW-1185">Reference proteome</keyword>
<dbReference type="InterPro" id="IPR029063">
    <property type="entry name" value="SAM-dependent_MTases_sf"/>
</dbReference>
<dbReference type="PANTHER" id="PTHR44942:SF4">
    <property type="entry name" value="METHYLTRANSFERASE TYPE 11 DOMAIN-CONTAINING PROTEIN"/>
    <property type="match status" value="1"/>
</dbReference>
<evidence type="ECO:0000313" key="5">
    <source>
        <dbReference type="EMBL" id="RNM14672.1"/>
    </source>
</evidence>
<dbReference type="SUPFAM" id="SSF53335">
    <property type="entry name" value="S-adenosyl-L-methionine-dependent methyltransferases"/>
    <property type="match status" value="1"/>
</dbReference>